<evidence type="ECO:0000313" key="6">
    <source>
        <dbReference type="Proteomes" id="UP000075920"/>
    </source>
</evidence>
<evidence type="ECO:0000256" key="3">
    <source>
        <dbReference type="PROSITE-ProRule" id="PRU00175"/>
    </source>
</evidence>
<dbReference type="Gene3D" id="3.30.40.10">
    <property type="entry name" value="Zinc/RING finger domain, C3HC4 (zinc finger)"/>
    <property type="match status" value="1"/>
</dbReference>
<dbReference type="PROSITE" id="PS50089">
    <property type="entry name" value="ZF_RING_2"/>
    <property type="match status" value="1"/>
</dbReference>
<evidence type="ECO:0000256" key="1">
    <source>
        <dbReference type="ARBA" id="ARBA00022771"/>
    </source>
</evidence>
<dbReference type="SUPFAM" id="SSF57850">
    <property type="entry name" value="RING/U-box"/>
    <property type="match status" value="1"/>
</dbReference>
<protein>
    <submittedName>
        <fullName evidence="5">RING-type domain-containing protein</fullName>
    </submittedName>
</protein>
<dbReference type="AlphaFoldDB" id="A0A182W854"/>
<evidence type="ECO:0000259" key="4">
    <source>
        <dbReference type="PROSITE" id="PS50089"/>
    </source>
</evidence>
<dbReference type="PANTHER" id="PTHR40237:SF1">
    <property type="entry name" value="LD44813P"/>
    <property type="match status" value="1"/>
</dbReference>
<dbReference type="GO" id="GO:0008270">
    <property type="term" value="F:zinc ion binding"/>
    <property type="evidence" value="ECO:0007669"/>
    <property type="project" value="UniProtKB-KW"/>
</dbReference>
<reference evidence="5" key="2">
    <citation type="submission" date="2020-05" db="UniProtKB">
        <authorList>
            <consortium name="EnsemblMetazoa"/>
        </authorList>
    </citation>
    <scope>IDENTIFICATION</scope>
    <source>
        <strain evidence="5">MINIMUS1</strain>
    </source>
</reference>
<keyword evidence="1 3" id="KW-0863">Zinc-finger</keyword>
<dbReference type="Proteomes" id="UP000075920">
    <property type="component" value="Unassembled WGS sequence"/>
</dbReference>
<accession>A0A182W854</accession>
<organism evidence="5 6">
    <name type="scientific">Anopheles minimus</name>
    <dbReference type="NCBI Taxonomy" id="112268"/>
    <lineage>
        <taxon>Eukaryota</taxon>
        <taxon>Metazoa</taxon>
        <taxon>Ecdysozoa</taxon>
        <taxon>Arthropoda</taxon>
        <taxon>Hexapoda</taxon>
        <taxon>Insecta</taxon>
        <taxon>Pterygota</taxon>
        <taxon>Neoptera</taxon>
        <taxon>Endopterygota</taxon>
        <taxon>Diptera</taxon>
        <taxon>Nematocera</taxon>
        <taxon>Culicoidea</taxon>
        <taxon>Culicidae</taxon>
        <taxon>Anophelinae</taxon>
        <taxon>Anopheles</taxon>
    </lineage>
</organism>
<dbReference type="EnsemblMetazoa" id="AMIN006528-RA">
    <property type="protein sequence ID" value="AMIN006528-PA"/>
    <property type="gene ID" value="AMIN006528"/>
</dbReference>
<keyword evidence="2" id="KW-0862">Zinc</keyword>
<dbReference type="VEuPathDB" id="VectorBase:AMIN006528"/>
<name>A0A182W854_9DIPT</name>
<dbReference type="InterPro" id="IPR001841">
    <property type="entry name" value="Znf_RING"/>
</dbReference>
<sequence>MTLIDDEIDEVSRLCENVIPNSKLVACQNTLVRVEVQQSCMRRLTICIRFPENYPKTKLLLEFKSKTLSSTFLDKFINLCETRLNDAVEKPQVMWILKFISDYLLANPLCIILDELQQIKQLLSTFGELKVKQRACTIELIVRAEQYYYQAKFKVPNDYPNERVAWDDCECNLPLALVLFINGQAKEIARQCVEPPLAAINTNASFKPKRSLQICLAFVVTTVRNILQEKCPICGHRCLPENPSDNITRNTDDLFLVRMFCGHIYHQGCLKRFMSEPPFPRGGKTCPAQANPRHDAMTLRSDEQCLPMQSASNLRLASDAVCGQRVTHDKWGLNNVKAAETKWAHRQAKIRELEEDEGQGQVTIAKAKNRDSFVIRRRLETMPGRGNDAALATVAKARTNEQQSLPALGLRWVKNALGKWSER</sequence>
<feature type="domain" description="RING-type" evidence="4">
    <location>
        <begin position="231"/>
        <end position="287"/>
    </location>
</feature>
<evidence type="ECO:0000313" key="5">
    <source>
        <dbReference type="EnsemblMetazoa" id="AMIN006528-PA"/>
    </source>
</evidence>
<keyword evidence="6" id="KW-1185">Reference proteome</keyword>
<reference evidence="6" key="1">
    <citation type="submission" date="2013-03" db="EMBL/GenBank/DDBJ databases">
        <title>The Genome Sequence of Anopheles minimus MINIMUS1.</title>
        <authorList>
            <consortium name="The Broad Institute Genomics Platform"/>
            <person name="Neafsey D.E."/>
            <person name="Walton C."/>
            <person name="Walker B."/>
            <person name="Young S.K."/>
            <person name="Zeng Q."/>
            <person name="Gargeya S."/>
            <person name="Fitzgerald M."/>
            <person name="Haas B."/>
            <person name="Abouelleil A."/>
            <person name="Allen A.W."/>
            <person name="Alvarado L."/>
            <person name="Arachchi H.M."/>
            <person name="Berlin A.M."/>
            <person name="Chapman S.B."/>
            <person name="Gainer-Dewar J."/>
            <person name="Goldberg J."/>
            <person name="Griggs A."/>
            <person name="Gujja S."/>
            <person name="Hansen M."/>
            <person name="Howarth C."/>
            <person name="Imamovic A."/>
            <person name="Ireland A."/>
            <person name="Larimer J."/>
            <person name="McCowan C."/>
            <person name="Murphy C."/>
            <person name="Pearson M."/>
            <person name="Poon T.W."/>
            <person name="Priest M."/>
            <person name="Roberts A."/>
            <person name="Saif S."/>
            <person name="Shea T."/>
            <person name="Sisk P."/>
            <person name="Sykes S."/>
            <person name="Wortman J."/>
            <person name="Nusbaum C."/>
            <person name="Birren B."/>
        </authorList>
    </citation>
    <scope>NUCLEOTIDE SEQUENCE [LARGE SCALE GENOMIC DNA]</scope>
    <source>
        <strain evidence="6">MINIMUS1</strain>
    </source>
</reference>
<keyword evidence="1 3" id="KW-0479">Metal-binding</keyword>
<dbReference type="InterPro" id="IPR013083">
    <property type="entry name" value="Znf_RING/FYVE/PHD"/>
</dbReference>
<dbReference type="PANTHER" id="PTHR40237">
    <property type="entry name" value="LD44813P"/>
    <property type="match status" value="1"/>
</dbReference>
<evidence type="ECO:0000256" key="2">
    <source>
        <dbReference type="ARBA" id="ARBA00022833"/>
    </source>
</evidence>
<proteinExistence type="predicted"/>